<evidence type="ECO:0000256" key="2">
    <source>
        <dbReference type="SAM" id="Phobius"/>
    </source>
</evidence>
<keyword evidence="4" id="KW-1185">Reference proteome</keyword>
<reference evidence="3 4" key="1">
    <citation type="journal article" date="2016" name="Mol. Biol. Evol.">
        <title>Comparative Genomics of Early-Diverging Mushroom-Forming Fungi Provides Insights into the Origins of Lignocellulose Decay Capabilities.</title>
        <authorList>
            <person name="Nagy L.G."/>
            <person name="Riley R."/>
            <person name="Tritt A."/>
            <person name="Adam C."/>
            <person name="Daum C."/>
            <person name="Floudas D."/>
            <person name="Sun H."/>
            <person name="Yadav J.S."/>
            <person name="Pangilinan J."/>
            <person name="Larsson K.H."/>
            <person name="Matsuura K."/>
            <person name="Barry K."/>
            <person name="Labutti K."/>
            <person name="Kuo R."/>
            <person name="Ohm R.A."/>
            <person name="Bhattacharya S.S."/>
            <person name="Shirouzu T."/>
            <person name="Yoshinaga Y."/>
            <person name="Martin F.M."/>
            <person name="Grigoriev I.V."/>
            <person name="Hibbett D.S."/>
        </authorList>
    </citation>
    <scope>NUCLEOTIDE SEQUENCE [LARGE SCALE GENOMIC DNA]</scope>
    <source>
        <strain evidence="3 4">HHB10207 ss-3</strain>
    </source>
</reference>
<dbReference type="Proteomes" id="UP000076798">
    <property type="component" value="Unassembled WGS sequence"/>
</dbReference>
<sequence>MTKRGVSPESRFKVSSSNAANKPKNEPMIRTLYVPHFRSSPFQSFLPSLGLPDIFRIYLVFLEGNALFGAFVKSKAKDCRSFGC</sequence>
<evidence type="ECO:0000256" key="1">
    <source>
        <dbReference type="SAM" id="MobiDB-lite"/>
    </source>
</evidence>
<feature type="transmembrane region" description="Helical" evidence="2">
    <location>
        <begin position="54"/>
        <end position="72"/>
    </location>
</feature>
<evidence type="ECO:0000313" key="3">
    <source>
        <dbReference type="EMBL" id="KZT40719.1"/>
    </source>
</evidence>
<organism evidence="3 4">
    <name type="scientific">Sistotremastrum suecicum HHB10207 ss-3</name>
    <dbReference type="NCBI Taxonomy" id="1314776"/>
    <lineage>
        <taxon>Eukaryota</taxon>
        <taxon>Fungi</taxon>
        <taxon>Dikarya</taxon>
        <taxon>Basidiomycota</taxon>
        <taxon>Agaricomycotina</taxon>
        <taxon>Agaricomycetes</taxon>
        <taxon>Sistotremastrales</taxon>
        <taxon>Sistotremastraceae</taxon>
        <taxon>Sistotremastrum</taxon>
    </lineage>
</organism>
<dbReference type="EMBL" id="KV428029">
    <property type="protein sequence ID" value="KZT40719.1"/>
    <property type="molecule type" value="Genomic_DNA"/>
</dbReference>
<keyword evidence="2" id="KW-0472">Membrane</keyword>
<gene>
    <name evidence="3" type="ORF">SISSUDRAFT_439410</name>
</gene>
<evidence type="ECO:0000313" key="4">
    <source>
        <dbReference type="Proteomes" id="UP000076798"/>
    </source>
</evidence>
<keyword evidence="2" id="KW-1133">Transmembrane helix</keyword>
<keyword evidence="2" id="KW-0812">Transmembrane</keyword>
<protein>
    <submittedName>
        <fullName evidence="3">Uncharacterized protein</fullName>
    </submittedName>
</protein>
<proteinExistence type="predicted"/>
<dbReference type="AlphaFoldDB" id="A0A166FJJ4"/>
<feature type="region of interest" description="Disordered" evidence="1">
    <location>
        <begin position="1"/>
        <end position="24"/>
    </location>
</feature>
<name>A0A166FJJ4_9AGAM</name>
<accession>A0A166FJJ4</accession>